<keyword evidence="1" id="KW-0328">Glycosyltransferase</keyword>
<evidence type="ECO:0000256" key="1">
    <source>
        <dbReference type="ARBA" id="ARBA00022676"/>
    </source>
</evidence>
<dbReference type="Pfam" id="PF13439">
    <property type="entry name" value="Glyco_transf_4"/>
    <property type="match status" value="1"/>
</dbReference>
<dbReference type="InterPro" id="IPR028098">
    <property type="entry name" value="Glyco_trans_4-like_N"/>
</dbReference>
<dbReference type="Pfam" id="PF13692">
    <property type="entry name" value="Glyco_trans_1_4"/>
    <property type="match status" value="1"/>
</dbReference>
<dbReference type="EMBL" id="CZKB01000005">
    <property type="protein sequence ID" value="CUR57563.1"/>
    <property type="molecule type" value="Genomic_DNA"/>
</dbReference>
<keyword evidence="2" id="KW-0808">Transferase</keyword>
<dbReference type="CDD" id="cd03801">
    <property type="entry name" value="GT4_PimA-like"/>
    <property type="match status" value="1"/>
</dbReference>
<dbReference type="Gene3D" id="3.40.50.2000">
    <property type="entry name" value="Glycogen Phosphorylase B"/>
    <property type="match status" value="2"/>
</dbReference>
<proteinExistence type="predicted"/>
<dbReference type="SUPFAM" id="SSF53756">
    <property type="entry name" value="UDP-Glycosyltransferase/glycogen phosphorylase"/>
    <property type="match status" value="1"/>
</dbReference>
<evidence type="ECO:0000313" key="4">
    <source>
        <dbReference type="EMBL" id="CUR57563.1"/>
    </source>
</evidence>
<dbReference type="PANTHER" id="PTHR12526">
    <property type="entry name" value="GLYCOSYLTRANSFERASE"/>
    <property type="match status" value="1"/>
</dbReference>
<protein>
    <recommendedName>
        <fullName evidence="3">Glycosyltransferase subfamily 4-like N-terminal domain-containing protein</fullName>
    </recommendedName>
</protein>
<evidence type="ECO:0000256" key="2">
    <source>
        <dbReference type="ARBA" id="ARBA00022679"/>
    </source>
</evidence>
<dbReference type="AlphaFoldDB" id="A0A2P2C6E6"/>
<dbReference type="GO" id="GO:0016757">
    <property type="term" value="F:glycosyltransferase activity"/>
    <property type="evidence" value="ECO:0007669"/>
    <property type="project" value="UniProtKB-KW"/>
</dbReference>
<organism evidence="4">
    <name type="scientific">metagenome</name>
    <dbReference type="NCBI Taxonomy" id="256318"/>
    <lineage>
        <taxon>unclassified sequences</taxon>
        <taxon>metagenomes</taxon>
    </lineage>
</organism>
<feature type="domain" description="Glycosyltransferase subfamily 4-like N-terminal" evidence="3">
    <location>
        <begin position="19"/>
        <end position="176"/>
    </location>
</feature>
<sequence>MVLSPPTALWVVPVSDLAGVARHVLDVARTGVPGWQLVFLTPPGDLPDALRDVGATVRVEPFGPDHGTRASMASLRDAVRTLRPAVVHSHLSHADIVTALAVGRGPRLVTTEHGIARDDLVYHRSAAKARLMAGVHTARLRRFDAAIAVSRATAEAMADKWHPRREITVIPNGVDPVVSRLAALAPQQPRVQSHAPQPPRTAGLRILSLARLAPEKRLIAMLDGFAALHREHPEARLTLGGTGEEEAALRAHVDRLGLHDVVTLPGFLDPETAMAEHDVLSMLSVWENCSYALLDAAARGLGVVASDVGGNPEMLPARCLVGADDPSAVAAALASQGLDPATRPGLTDWPTVKEMCARIAEVYDALGSPR</sequence>
<accession>A0A2P2C6E6</accession>
<dbReference type="PANTHER" id="PTHR12526:SF510">
    <property type="entry name" value="D-INOSITOL 3-PHOSPHATE GLYCOSYLTRANSFERASE"/>
    <property type="match status" value="1"/>
</dbReference>
<evidence type="ECO:0000259" key="3">
    <source>
        <dbReference type="Pfam" id="PF13439"/>
    </source>
</evidence>
<name>A0A2P2C6E6_9ZZZZ</name>
<gene>
    <name evidence="4" type="ORF">NOCA1130094</name>
</gene>
<reference evidence="4" key="1">
    <citation type="submission" date="2015-08" db="EMBL/GenBank/DDBJ databases">
        <authorList>
            <person name="Babu N.S."/>
            <person name="Beckwith C.J."/>
            <person name="Beseler K.G."/>
            <person name="Brison A."/>
            <person name="Carone J.V."/>
            <person name="Caskin T.P."/>
            <person name="Diamond M."/>
            <person name="Durham M.E."/>
            <person name="Foxe J.M."/>
            <person name="Go M."/>
            <person name="Henderson B.A."/>
            <person name="Jones I.B."/>
            <person name="McGettigan J.A."/>
            <person name="Micheletti S.J."/>
            <person name="Nasrallah M.E."/>
            <person name="Ortiz D."/>
            <person name="Piller C.R."/>
            <person name="Privatt S.R."/>
            <person name="Schneider S.L."/>
            <person name="Sharp S."/>
            <person name="Smith T.C."/>
            <person name="Stanton J.D."/>
            <person name="Ullery H.E."/>
            <person name="Wilson R.J."/>
            <person name="Serrano M.G."/>
            <person name="Buck G."/>
            <person name="Lee V."/>
            <person name="Wang Y."/>
            <person name="Carvalho R."/>
            <person name="Voegtly L."/>
            <person name="Shi R."/>
            <person name="Duckworth R."/>
            <person name="Johnson A."/>
            <person name="Loviza R."/>
            <person name="Walstead R."/>
            <person name="Shah Z."/>
            <person name="Kiflezghi M."/>
            <person name="Wade K."/>
            <person name="Ball S.L."/>
            <person name="Bradley K.W."/>
            <person name="Asai D.J."/>
            <person name="Bowman C.A."/>
            <person name="Russell D.A."/>
            <person name="Pope W.H."/>
            <person name="Jacobs-Sera D."/>
            <person name="Hendrix R.W."/>
            <person name="Hatfull G.F."/>
        </authorList>
    </citation>
    <scope>NUCLEOTIDE SEQUENCE</scope>
</reference>